<name>A0A9W7DKJ1_AMBMO</name>
<feature type="region of interest" description="Disordered" evidence="1">
    <location>
        <begin position="215"/>
        <end position="242"/>
    </location>
</feature>
<keyword evidence="4" id="KW-1185">Reference proteome</keyword>
<dbReference type="AlphaFoldDB" id="A0A9W7DKJ1"/>
<organism evidence="3 4">
    <name type="scientific">Ambrosiozyma monospora</name>
    <name type="common">Yeast</name>
    <name type="synonym">Endomycopsis monosporus</name>
    <dbReference type="NCBI Taxonomy" id="43982"/>
    <lineage>
        <taxon>Eukaryota</taxon>
        <taxon>Fungi</taxon>
        <taxon>Dikarya</taxon>
        <taxon>Ascomycota</taxon>
        <taxon>Saccharomycotina</taxon>
        <taxon>Pichiomycetes</taxon>
        <taxon>Pichiales</taxon>
        <taxon>Pichiaceae</taxon>
        <taxon>Ambrosiozyma</taxon>
    </lineage>
</organism>
<dbReference type="InterPro" id="IPR045117">
    <property type="entry name" value="ATXN2-like"/>
</dbReference>
<feature type="compositionally biased region" description="Low complexity" evidence="1">
    <location>
        <begin position="550"/>
        <end position="583"/>
    </location>
</feature>
<dbReference type="GO" id="GO:0034063">
    <property type="term" value="P:stress granule assembly"/>
    <property type="evidence" value="ECO:0007669"/>
    <property type="project" value="TreeGrafter"/>
</dbReference>
<sequence length="740" mass="81362">MCTDVWFWFDLSVRCTQKNDMMITASQSEVPNCYLSNYQLSQFFEKSKDRPQGSAPNMAGGRYNNANNDYSRRSNSNNYGSYQNNNNNNSFNNRRNNSDLLNNGNGINNTMLSSAEFEIGIKHMNDRLLFGLVNAIGSLATVTLSSGSILNGILLTTSNMSDTGFSIILKYPELISGNLTQTLDENLIIYEPDIMMLEFNDINLSSDNSTIDKKSFPSGSSSLNTSNNSSTSKFKTDTDISNSGTTFKERELQRWVPDDNFTESGGIEDDSSTFGTNSRSNGNDDHWDQFEVNERKFGIKSTFDENLYTTKLATDAPDFEARKKEADRIAREIESGDYNGNLHIAEERGLVVDDSGVDEEDKYSGVVREKEKSSDGNALLMGMLKGTSTKEKTELKPVTPGAYIPPRQRAANFHGDPAVLSSSATSDKRLPPPPQQQQQHTTHHDHPSTIPPKPTSVPKKPNTSVSSGNLVTSNSTAIPPKPPVLHSKPKIVDHQQKNNIQSEINSLREFSAKFKINSKIPSDVLHILGKDKDIPHPPEPTKKKSKPVEVKPVVPVYHYRSNGASSDNSSANNDSSVSVSENSTQKASAEMNSNIPATKTASGKSIVTSTEKPQSRAQVNVSSPKKPIVVPSTVSQKPTVEPATKTVEPSHDSTAHHTAVSNIKVAGSSEKPSPIIPKKKLDVKNSAVFKMNPNAASFQPANISKKPHYHSLELLDCQRAHLRRQKRKSKDSRLLLISTS</sequence>
<gene>
    <name evidence="3" type="ORF">Amon01_000817100</name>
</gene>
<feature type="compositionally biased region" description="Low complexity" evidence="1">
    <location>
        <begin position="218"/>
        <end position="232"/>
    </location>
</feature>
<dbReference type="GO" id="GO:0010494">
    <property type="term" value="C:cytoplasmic stress granule"/>
    <property type="evidence" value="ECO:0007669"/>
    <property type="project" value="TreeGrafter"/>
</dbReference>
<proteinExistence type="predicted"/>
<feature type="compositionally biased region" description="Polar residues" evidence="1">
    <location>
        <begin position="461"/>
        <end position="477"/>
    </location>
</feature>
<feature type="compositionally biased region" description="Polar residues" evidence="1">
    <location>
        <begin position="272"/>
        <end position="281"/>
    </location>
</feature>
<feature type="region of interest" description="Disordered" evidence="1">
    <location>
        <begin position="259"/>
        <end position="287"/>
    </location>
</feature>
<evidence type="ECO:0000256" key="1">
    <source>
        <dbReference type="SAM" id="MobiDB-lite"/>
    </source>
</evidence>
<evidence type="ECO:0000313" key="3">
    <source>
        <dbReference type="EMBL" id="GMG56102.1"/>
    </source>
</evidence>
<reference evidence="3" key="1">
    <citation type="submission" date="2023-04" db="EMBL/GenBank/DDBJ databases">
        <title>Ambrosiozyma monospora NBRC 1965.</title>
        <authorList>
            <person name="Ichikawa N."/>
            <person name="Sato H."/>
            <person name="Tonouchi N."/>
        </authorList>
    </citation>
    <scope>NUCLEOTIDE SEQUENCE</scope>
    <source>
        <strain evidence="3">NBRC 1965</strain>
    </source>
</reference>
<protein>
    <submittedName>
        <fullName evidence="3">Unnamed protein product</fullName>
    </submittedName>
</protein>
<dbReference type="PANTHER" id="PTHR12854:SF7">
    <property type="entry name" value="ATAXIN-2 HOMOLOG"/>
    <property type="match status" value="1"/>
</dbReference>
<dbReference type="Pfam" id="PF14438">
    <property type="entry name" value="SM-ATX"/>
    <property type="match status" value="1"/>
</dbReference>
<dbReference type="EMBL" id="BSXU01006897">
    <property type="protein sequence ID" value="GMG56102.1"/>
    <property type="molecule type" value="Genomic_DNA"/>
</dbReference>
<feature type="region of interest" description="Disordered" evidence="1">
    <location>
        <begin position="522"/>
        <end position="678"/>
    </location>
</feature>
<comment type="caution">
    <text evidence="3">The sequence shown here is derived from an EMBL/GenBank/DDBJ whole genome shotgun (WGS) entry which is preliminary data.</text>
</comment>
<feature type="domain" description="LsmAD" evidence="2">
    <location>
        <begin position="297"/>
        <end position="369"/>
    </location>
</feature>
<dbReference type="SMART" id="SM01272">
    <property type="entry name" value="LsmAD"/>
    <property type="match status" value="1"/>
</dbReference>
<dbReference type="OrthoDB" id="2275718at2759"/>
<feature type="region of interest" description="Disordered" evidence="1">
    <location>
        <begin position="47"/>
        <end position="102"/>
    </location>
</feature>
<feature type="compositionally biased region" description="Low complexity" evidence="1">
    <location>
        <begin position="62"/>
        <end position="102"/>
    </location>
</feature>
<dbReference type="InterPro" id="IPR009604">
    <property type="entry name" value="LsmAD_domain"/>
</dbReference>
<dbReference type="PANTHER" id="PTHR12854">
    <property type="entry name" value="ATAXIN 2-RELATED"/>
    <property type="match status" value="1"/>
</dbReference>
<accession>A0A9W7DKJ1</accession>
<feature type="compositionally biased region" description="Polar residues" evidence="1">
    <location>
        <begin position="584"/>
        <end position="623"/>
    </location>
</feature>
<evidence type="ECO:0000313" key="4">
    <source>
        <dbReference type="Proteomes" id="UP001165063"/>
    </source>
</evidence>
<dbReference type="InterPro" id="IPR025852">
    <property type="entry name" value="SM_dom_ATX"/>
</dbReference>
<evidence type="ECO:0000259" key="2">
    <source>
        <dbReference type="SMART" id="SM01272"/>
    </source>
</evidence>
<feature type="region of interest" description="Disordered" evidence="1">
    <location>
        <begin position="355"/>
        <end position="500"/>
    </location>
</feature>
<dbReference type="Proteomes" id="UP001165063">
    <property type="component" value="Unassembled WGS sequence"/>
</dbReference>
<dbReference type="GO" id="GO:0003729">
    <property type="term" value="F:mRNA binding"/>
    <property type="evidence" value="ECO:0007669"/>
    <property type="project" value="TreeGrafter"/>
</dbReference>
<feature type="compositionally biased region" description="Basic and acidic residues" evidence="1">
    <location>
        <begin position="528"/>
        <end position="549"/>
    </location>
</feature>
<dbReference type="Pfam" id="PF06741">
    <property type="entry name" value="LsmAD"/>
    <property type="match status" value="1"/>
</dbReference>